<dbReference type="InterPro" id="IPR018964">
    <property type="entry name" value="Phage_phiJL001_Gp84_C"/>
</dbReference>
<dbReference type="Pfam" id="PF09931">
    <property type="entry name" value="Phage_phiJL001_Gp84_N"/>
    <property type="match status" value="1"/>
</dbReference>
<dbReference type="AlphaFoldDB" id="A0A7Z2NVR6"/>
<dbReference type="Proteomes" id="UP000464468">
    <property type="component" value="Chromosome"/>
</dbReference>
<proteinExistence type="predicted"/>
<feature type="domain" description="Bacteriophage phiJL001 Gp84 C-terminal" evidence="1">
    <location>
        <begin position="190"/>
        <end position="264"/>
    </location>
</feature>
<dbReference type="Pfam" id="PF09356">
    <property type="entry name" value="Phage_BR0599"/>
    <property type="match status" value="1"/>
</dbReference>
<reference evidence="2 3" key="1">
    <citation type="submission" date="2020-01" db="EMBL/GenBank/DDBJ databases">
        <title>Sphingomonas sp. C33 whole genome sequece.</title>
        <authorList>
            <person name="Park C."/>
        </authorList>
    </citation>
    <scope>NUCLEOTIDE SEQUENCE [LARGE SCALE GENOMIC DNA]</scope>
    <source>
        <strain evidence="2 3">C33</strain>
    </source>
</reference>
<dbReference type="InterPro" id="IPR011928">
    <property type="entry name" value="Phage_phiJL001_Gp84"/>
</dbReference>
<gene>
    <name evidence="2" type="ORF">GVO57_07260</name>
</gene>
<organism evidence="2 3">
    <name type="scientific">Sphingomonas changnyeongensis</name>
    <dbReference type="NCBI Taxonomy" id="2698679"/>
    <lineage>
        <taxon>Bacteria</taxon>
        <taxon>Pseudomonadati</taxon>
        <taxon>Pseudomonadota</taxon>
        <taxon>Alphaproteobacteria</taxon>
        <taxon>Sphingomonadales</taxon>
        <taxon>Sphingomonadaceae</taxon>
        <taxon>Sphingomonas</taxon>
    </lineage>
</organism>
<evidence type="ECO:0000259" key="1">
    <source>
        <dbReference type="Pfam" id="PF09356"/>
    </source>
</evidence>
<dbReference type="EMBL" id="CP047895">
    <property type="protein sequence ID" value="QHL90665.1"/>
    <property type="molecule type" value="Genomic_DNA"/>
</dbReference>
<name>A0A7Z2NVR6_9SPHN</name>
<accession>A0A7Z2NVR6</accession>
<evidence type="ECO:0000313" key="3">
    <source>
        <dbReference type="Proteomes" id="UP000464468"/>
    </source>
</evidence>
<protein>
    <submittedName>
        <fullName evidence="2">DUF2163 domain-containing protein</fullName>
    </submittedName>
</protein>
<evidence type="ECO:0000313" key="2">
    <source>
        <dbReference type="EMBL" id="QHL90665.1"/>
    </source>
</evidence>
<dbReference type="KEGG" id="schy:GVO57_07260"/>
<dbReference type="RefSeq" id="WP_160592592.1">
    <property type="nucleotide sequence ID" value="NZ_CP047895.1"/>
</dbReference>
<keyword evidence="3" id="KW-1185">Reference proteome</keyword>
<sequence>MSAIADTALVHLALCWRIERRDGVAIGLTGHDRQLEIDGFVYRAAPGLTPSAIEQVTGGRPGDGAMEISGALTADALGADDLGAGRWDGAAVTLIVADWTAPARHVVIAEGRLGPVSAGQGRFTAELEGPEMLLARPVVEEVTPECRAALGDRRCRVDLAGRTRIGHVRSADGPIVDLDIVEPVANGWGWGQLRWLDGRNGGLSQLVLASSGARVTLAAPPAFPPLAGERVVMIEGCDRLLATCSVRFGNARNFQGEPHVPGNDLLTRYPPP</sequence>
<dbReference type="NCBIfam" id="TIGR02218">
    <property type="entry name" value="phg_TIGR02218"/>
    <property type="match status" value="1"/>
</dbReference>